<gene>
    <name evidence="1" type="ORF">BpHYR1_008516</name>
</gene>
<evidence type="ECO:0000313" key="2">
    <source>
        <dbReference type="Proteomes" id="UP000276133"/>
    </source>
</evidence>
<reference evidence="1 2" key="1">
    <citation type="journal article" date="2018" name="Sci. Rep.">
        <title>Genomic signatures of local adaptation to the degree of environmental predictability in rotifers.</title>
        <authorList>
            <person name="Franch-Gras L."/>
            <person name="Hahn C."/>
            <person name="Garcia-Roger E.M."/>
            <person name="Carmona M.J."/>
            <person name="Serra M."/>
            <person name="Gomez A."/>
        </authorList>
    </citation>
    <scope>NUCLEOTIDE SEQUENCE [LARGE SCALE GENOMIC DNA]</scope>
    <source>
        <strain evidence="1">HYR1</strain>
    </source>
</reference>
<dbReference type="EMBL" id="REGN01000289">
    <property type="protein sequence ID" value="RNA43003.1"/>
    <property type="molecule type" value="Genomic_DNA"/>
</dbReference>
<organism evidence="1 2">
    <name type="scientific">Brachionus plicatilis</name>
    <name type="common">Marine rotifer</name>
    <name type="synonym">Brachionus muelleri</name>
    <dbReference type="NCBI Taxonomy" id="10195"/>
    <lineage>
        <taxon>Eukaryota</taxon>
        <taxon>Metazoa</taxon>
        <taxon>Spiralia</taxon>
        <taxon>Gnathifera</taxon>
        <taxon>Rotifera</taxon>
        <taxon>Eurotatoria</taxon>
        <taxon>Monogononta</taxon>
        <taxon>Pseudotrocha</taxon>
        <taxon>Ploima</taxon>
        <taxon>Brachionidae</taxon>
        <taxon>Brachionus</taxon>
    </lineage>
</organism>
<keyword evidence="2" id="KW-1185">Reference proteome</keyword>
<accession>A0A3M7T4K4</accession>
<dbReference type="Proteomes" id="UP000276133">
    <property type="component" value="Unassembled WGS sequence"/>
</dbReference>
<proteinExistence type="predicted"/>
<evidence type="ECO:0000313" key="1">
    <source>
        <dbReference type="EMBL" id="RNA43003.1"/>
    </source>
</evidence>
<name>A0A3M7T4K4_BRAPC</name>
<sequence length="102" mass="11989">MLTFFNHSIVLSIILKKKPKKEIFSVPSNYSMSLSQDHKIVSTKFEKFYIQFPFLNLEKVNNYFSEQFVCSVKTVLIIEKKMNSNNANKMYRIEANELNGKI</sequence>
<comment type="caution">
    <text evidence="1">The sequence shown here is derived from an EMBL/GenBank/DDBJ whole genome shotgun (WGS) entry which is preliminary data.</text>
</comment>
<dbReference type="AlphaFoldDB" id="A0A3M7T4K4"/>
<protein>
    <submittedName>
        <fullName evidence="1">Uncharacterized protein</fullName>
    </submittedName>
</protein>